<dbReference type="InterPro" id="IPR001609">
    <property type="entry name" value="Myosin_head_motor_dom-like"/>
</dbReference>
<evidence type="ECO:0000256" key="1">
    <source>
        <dbReference type="SAM" id="Coils"/>
    </source>
</evidence>
<feature type="compositionally biased region" description="Basic and acidic residues" evidence="2">
    <location>
        <begin position="955"/>
        <end position="981"/>
    </location>
</feature>
<dbReference type="VEuPathDB" id="TriTrypDB:TCDM_02145"/>
<evidence type="ECO:0000256" key="2">
    <source>
        <dbReference type="SAM" id="MobiDB-lite"/>
    </source>
</evidence>
<dbReference type="SUPFAM" id="SSF52540">
    <property type="entry name" value="P-loop containing nucleoside triphosphate hydrolases"/>
    <property type="match status" value="1"/>
</dbReference>
<dbReference type="GO" id="GO:0016459">
    <property type="term" value="C:myosin complex"/>
    <property type="evidence" value="ECO:0007669"/>
    <property type="project" value="InterPro"/>
</dbReference>
<evidence type="ECO:0000313" key="5">
    <source>
        <dbReference type="Proteomes" id="UP000017861"/>
    </source>
</evidence>
<feature type="domain" description="Myosin motor" evidence="3">
    <location>
        <begin position="143"/>
        <end position="838"/>
    </location>
</feature>
<dbReference type="Proteomes" id="UP000017861">
    <property type="component" value="Unassembled WGS sequence"/>
</dbReference>
<gene>
    <name evidence="4" type="ORF">TCDM_02145</name>
</gene>
<feature type="coiled-coil region" evidence="1">
    <location>
        <begin position="1088"/>
        <end position="1115"/>
    </location>
</feature>
<evidence type="ECO:0000259" key="3">
    <source>
        <dbReference type="SMART" id="SM00242"/>
    </source>
</evidence>
<dbReference type="AlphaFoldDB" id="V5BMU9"/>
<dbReference type="EMBL" id="AYLP01000014">
    <property type="protein sequence ID" value="ESS69114.1"/>
    <property type="molecule type" value="Genomic_DNA"/>
</dbReference>
<comment type="caution">
    <text evidence="4">The sequence shown here is derived from an EMBL/GenBank/DDBJ whole genome shotgun (WGS) entry which is preliminary data.</text>
</comment>
<reference evidence="4 5" key="1">
    <citation type="journal article" date="2014" name="Genome Announc.">
        <title>Trypanosoma cruzi Clone Dm28c Draft Genome Sequence.</title>
        <authorList>
            <person name="Grisard E.C."/>
            <person name="Teixeira S.M."/>
            <person name="de Almeida L.G."/>
            <person name="Stoco P.H."/>
            <person name="Gerber A.L."/>
            <person name="Talavera-Lopez C."/>
            <person name="Lima O.C."/>
            <person name="Andersson B."/>
            <person name="de Vasconcelos A.T."/>
        </authorList>
    </citation>
    <scope>NUCLEOTIDE SEQUENCE [LARGE SCALE GENOMIC DNA]</scope>
    <source>
        <strain evidence="4 5">Dm28c</strain>
    </source>
</reference>
<protein>
    <recommendedName>
        <fullName evidence="3">Myosin motor domain-containing protein</fullName>
    </recommendedName>
</protein>
<dbReference type="OrthoDB" id="243891at2759"/>
<dbReference type="GO" id="GO:0003774">
    <property type="term" value="F:cytoskeletal motor activity"/>
    <property type="evidence" value="ECO:0007669"/>
    <property type="project" value="InterPro"/>
</dbReference>
<dbReference type="GO" id="GO:0005524">
    <property type="term" value="F:ATP binding"/>
    <property type="evidence" value="ECO:0007669"/>
    <property type="project" value="InterPro"/>
</dbReference>
<sequence>MGDLYLPPPGVTCGTLLLADRHALQMQKNFLGFVANGATNLIFILFGSSFSCGKEATEETHTRTHQEKGREWCVTHRNLFLMPVVFYRSVSDGWRVGVAASLDGANIIVRDGPMEETVSSLDIFNPQASDAGSDAQLLLHMSDQPSVFLHTKNAALMSPTPLVGLPPVIELIRYRAANDEFLTSVGDNFFVLLGESSFTGSNPSGSDIALKAALAWKGSQKHQVVVSCGHALPSLCGYFLDTCCALFEVTPARRSMIAAGMNVISAFTSTIGRKHLCYLQAQLCIKGASHQQLQDVRFECNHLLVSGIGDTNEFNFKIFSYILYGLSDEERERLYINQKQRGFVCQTSILDTTLVARLQEEYVSFTRATETLGLSSSTLQAIFRQVAAVVHLTEMEFYADGTLSNLSALRGLARLFQLDVEECITIFSSRAVCVAAARLIYRGVVVKLVKKVNAALQFSEGSKPLPPSITLVAVPPPPPAESDDLENIFLATMYEEMTQAFLCSSDHEVMLWQRAGVRVPEKLQAIFNPLDNYGLLKALYGLGGVLSVARTLQGEEKMRLALTNCAKSAHVKLNATTLMLTIEHSFGARQYQFPRTTDQLTKLKSVYHAEFTDVRTFLLENADVETQETLHLLAQTENGTAEHVLGEEMLHVKPLLDVMRDDKNMFWWIGGVQLGAGFNGDSVEKQLRETPLRCALELRRQMPHLYITCQVGFIASTFRMLLPPANTHVTENFKVAEAILCAAGATYHVTPEGFLVAAGSLVEMHMKVKEHIHRHVTLIQAFARTLFCGNKLRKRAGAWRDILQKIDLQRQKVIGDEKYRFQNRRLHHVQLLDLMEEENTVRSRISEECWGKYISLQHSFQEQMEILLVQVVASSIHKEEKHLHLAMRHNHKEKLRMIEDYIKERVTRHRAHLDSVIEEQLGGKCHQKYTEKLNRAHECLLREREKSELRRKQMESALERKRSKSEASRMAREQEVQEKNKKLLLRQHQSRAVRDKIQQARDDFNETIQAQMLLQDMESKITRQVREEVMSFRRQETDRLTQQLCEERKRREAAAIQAAKKNERRSLQRELCVQRKKELQESRRRHVMQKQLDMQQRQQRAAERLERAREQQRRKVMWEILGAETSLRKLPLYEHRSGKTYLRRNKSDGQLSEPLVLSSGKKAYKRILSESSLRGLLEYHTTKPRANSPYPYATPKR</sequence>
<dbReference type="InterPro" id="IPR027417">
    <property type="entry name" value="P-loop_NTPase"/>
</dbReference>
<organism evidence="4 5">
    <name type="scientific">Trypanosoma cruzi Dm28c</name>
    <dbReference type="NCBI Taxonomy" id="1416333"/>
    <lineage>
        <taxon>Eukaryota</taxon>
        <taxon>Discoba</taxon>
        <taxon>Euglenozoa</taxon>
        <taxon>Kinetoplastea</taxon>
        <taxon>Metakinetoplastina</taxon>
        <taxon>Trypanosomatida</taxon>
        <taxon>Trypanosomatidae</taxon>
        <taxon>Trypanosoma</taxon>
        <taxon>Schizotrypanum</taxon>
    </lineage>
</organism>
<accession>V5BMU9</accession>
<keyword evidence="1" id="KW-0175">Coiled coil</keyword>
<dbReference type="SMART" id="SM00242">
    <property type="entry name" value="MYSc"/>
    <property type="match status" value="1"/>
</dbReference>
<feature type="region of interest" description="Disordered" evidence="2">
    <location>
        <begin position="955"/>
        <end position="984"/>
    </location>
</feature>
<proteinExistence type="predicted"/>
<evidence type="ECO:0000313" key="4">
    <source>
        <dbReference type="EMBL" id="ESS69114.1"/>
    </source>
</evidence>
<name>V5BMU9_TRYCR</name>